<dbReference type="PIRSF" id="PIRSF017082">
    <property type="entry name" value="YflP"/>
    <property type="match status" value="1"/>
</dbReference>
<dbReference type="Gene3D" id="3.40.190.150">
    <property type="entry name" value="Bordetella uptake gene, domain 1"/>
    <property type="match status" value="1"/>
</dbReference>
<protein>
    <submittedName>
        <fullName evidence="3">LacI family transcriptional regulator</fullName>
    </submittedName>
</protein>
<dbReference type="SUPFAM" id="SSF53850">
    <property type="entry name" value="Periplasmic binding protein-like II"/>
    <property type="match status" value="1"/>
</dbReference>
<organism evidence="3 4">
    <name type="scientific">Cupriavidus necator</name>
    <name type="common">Alcaligenes eutrophus</name>
    <name type="synonym">Ralstonia eutropha</name>
    <dbReference type="NCBI Taxonomy" id="106590"/>
    <lineage>
        <taxon>Bacteria</taxon>
        <taxon>Pseudomonadati</taxon>
        <taxon>Pseudomonadota</taxon>
        <taxon>Betaproteobacteria</taxon>
        <taxon>Burkholderiales</taxon>
        <taxon>Burkholderiaceae</taxon>
        <taxon>Cupriavidus</taxon>
    </lineage>
</organism>
<comment type="similarity">
    <text evidence="1">Belongs to the UPF0065 (bug) family.</text>
</comment>
<dbReference type="InterPro" id="IPR006311">
    <property type="entry name" value="TAT_signal"/>
</dbReference>
<dbReference type="Gene3D" id="3.40.190.10">
    <property type="entry name" value="Periplasmic binding protein-like II"/>
    <property type="match status" value="1"/>
</dbReference>
<dbReference type="KEGG" id="cuh:BJN34_24940"/>
<evidence type="ECO:0000256" key="1">
    <source>
        <dbReference type="ARBA" id="ARBA00006987"/>
    </source>
</evidence>
<feature type="signal peptide" evidence="2">
    <location>
        <begin position="1"/>
        <end position="37"/>
    </location>
</feature>
<dbReference type="PROSITE" id="PS51318">
    <property type="entry name" value="TAT"/>
    <property type="match status" value="1"/>
</dbReference>
<feature type="chain" id="PRO_5012640422" evidence="2">
    <location>
        <begin position="38"/>
        <end position="338"/>
    </location>
</feature>
<reference evidence="4" key="1">
    <citation type="submission" date="2017-02" db="EMBL/GenBank/DDBJ databases">
        <title>Complete genome sequence of Cupriavidus necator strain NH9, a 3-chlorobenzoate degrader.</title>
        <authorList>
            <person name="Moriuchi R."/>
            <person name="Dohra H."/>
            <person name="Ogawa N."/>
        </authorList>
    </citation>
    <scope>NUCLEOTIDE SEQUENCE [LARGE SCALE GENOMIC DNA]</scope>
    <source>
        <strain evidence="4">NH9</strain>
    </source>
</reference>
<dbReference type="PANTHER" id="PTHR42928">
    <property type="entry name" value="TRICARBOXYLATE-BINDING PROTEIN"/>
    <property type="match status" value="1"/>
</dbReference>
<dbReference type="Proteomes" id="UP000189627">
    <property type="component" value="Chromosome 2"/>
</dbReference>
<sequence length="338" mass="35495">MQDRKTYNESPRRRQWLAGTALSAVLAASLPWQVAQAAGCATVRIVVPFPAGGPADQLARTLAHGLQQRRGTSFVVDNKPGANGNIGIDTVRRAPGDGCTLLVAPAGNLTINPTLMPALTYNVERDFRPVSLLAGSPNVLAVHPSVKANSVQDLVRLAKEAEKSGKPLGYASPGVGSGLHLAGELFRNKAGITLLHVPYKGTTQALNDVVGGQVPMLFGTWPTLAPFVQSGALRALAVTQQKRSPAAPNVPSLAEQGVPGIDVSSWYALLVPKATPQPAADVLSADVRALLATPAVRAELQRQGMEPVGSTPQALDARIREETAAWAKLIKEYGITAE</sequence>
<dbReference type="InterPro" id="IPR005064">
    <property type="entry name" value="BUG"/>
</dbReference>
<dbReference type="Pfam" id="PF03401">
    <property type="entry name" value="TctC"/>
    <property type="match status" value="1"/>
</dbReference>
<accession>A0A1U9UWR2</accession>
<keyword evidence="2" id="KW-0732">Signal</keyword>
<dbReference type="EMBL" id="CP017758">
    <property type="protein sequence ID" value="AQV97113.1"/>
    <property type="molecule type" value="Genomic_DNA"/>
</dbReference>
<dbReference type="AlphaFoldDB" id="A0A1U9UWR2"/>
<dbReference type="CDD" id="cd13578">
    <property type="entry name" value="PBP2_Bug27"/>
    <property type="match status" value="1"/>
</dbReference>
<evidence type="ECO:0000313" key="3">
    <source>
        <dbReference type="EMBL" id="AQV97113.1"/>
    </source>
</evidence>
<name>A0A1U9UWR2_CUPNE</name>
<dbReference type="OrthoDB" id="8678477at2"/>
<evidence type="ECO:0000256" key="2">
    <source>
        <dbReference type="SAM" id="SignalP"/>
    </source>
</evidence>
<gene>
    <name evidence="3" type="ORF">BJN34_24940</name>
</gene>
<proteinExistence type="inferred from homology"/>
<evidence type="ECO:0000313" key="4">
    <source>
        <dbReference type="Proteomes" id="UP000189627"/>
    </source>
</evidence>
<dbReference type="PANTHER" id="PTHR42928:SF5">
    <property type="entry name" value="BLR1237 PROTEIN"/>
    <property type="match status" value="1"/>
</dbReference>
<dbReference type="RefSeq" id="WP_078199488.1">
    <property type="nucleotide sequence ID" value="NZ_CP017758.1"/>
</dbReference>
<dbReference type="InterPro" id="IPR042100">
    <property type="entry name" value="Bug_dom1"/>
</dbReference>